<dbReference type="RefSeq" id="WP_399657680.1">
    <property type="nucleotide sequence ID" value="NZ_JBITYG010000017.1"/>
</dbReference>
<dbReference type="EMBL" id="JBITYG010000017">
    <property type="protein sequence ID" value="MFI9106275.1"/>
    <property type="molecule type" value="Genomic_DNA"/>
</dbReference>
<keyword evidence="3" id="KW-1185">Reference proteome</keyword>
<sequence>MAITDDIVKTLKDPTPLYAVAGTADLAAEKLQRVPALIEKIRAEAPERFEKIRNTDAKVFQDRVTAQAKDAQTKVTEAFGFVELDLKKIGESVQDFALQGVGRAAEAAVKVQETYGTLAERGKGAVATWRGEVADEIEEIAVAVEPDPQPAARPAATAADASVPAPAKKPVAKKAPAKKPAAKPAE</sequence>
<accession>A0ABW8CLJ4</accession>
<evidence type="ECO:0008006" key="4">
    <source>
        <dbReference type="Google" id="ProtNLM"/>
    </source>
</evidence>
<evidence type="ECO:0000313" key="2">
    <source>
        <dbReference type="EMBL" id="MFI9106275.1"/>
    </source>
</evidence>
<organism evidence="2 3">
    <name type="scientific">Streptomyces fildesensis</name>
    <dbReference type="NCBI Taxonomy" id="375757"/>
    <lineage>
        <taxon>Bacteria</taxon>
        <taxon>Bacillati</taxon>
        <taxon>Actinomycetota</taxon>
        <taxon>Actinomycetes</taxon>
        <taxon>Kitasatosporales</taxon>
        <taxon>Streptomycetaceae</taxon>
        <taxon>Streptomyces</taxon>
    </lineage>
</organism>
<dbReference type="Proteomes" id="UP001614394">
    <property type="component" value="Unassembled WGS sequence"/>
</dbReference>
<evidence type="ECO:0000313" key="3">
    <source>
        <dbReference type="Proteomes" id="UP001614394"/>
    </source>
</evidence>
<gene>
    <name evidence="2" type="ORF">ACIGXA_37805</name>
</gene>
<name>A0ABW8CLJ4_9ACTN</name>
<evidence type="ECO:0000256" key="1">
    <source>
        <dbReference type="SAM" id="MobiDB-lite"/>
    </source>
</evidence>
<feature type="region of interest" description="Disordered" evidence="1">
    <location>
        <begin position="144"/>
        <end position="186"/>
    </location>
</feature>
<comment type="caution">
    <text evidence="2">The sequence shown here is derived from an EMBL/GenBank/DDBJ whole genome shotgun (WGS) entry which is preliminary data.</text>
</comment>
<feature type="compositionally biased region" description="Basic residues" evidence="1">
    <location>
        <begin position="170"/>
        <end position="186"/>
    </location>
</feature>
<protein>
    <recommendedName>
        <fullName evidence="4">Heparin binding hemagglutinin HbhA</fullName>
    </recommendedName>
</protein>
<reference evidence="2 3" key="1">
    <citation type="submission" date="2024-10" db="EMBL/GenBank/DDBJ databases">
        <title>The Natural Products Discovery Center: Release of the First 8490 Sequenced Strains for Exploring Actinobacteria Biosynthetic Diversity.</title>
        <authorList>
            <person name="Kalkreuter E."/>
            <person name="Kautsar S.A."/>
            <person name="Yang D."/>
            <person name="Bader C.D."/>
            <person name="Teijaro C.N."/>
            <person name="Fluegel L."/>
            <person name="Davis C.M."/>
            <person name="Simpson J.R."/>
            <person name="Lauterbach L."/>
            <person name="Steele A.D."/>
            <person name="Gui C."/>
            <person name="Meng S."/>
            <person name="Li G."/>
            <person name="Viehrig K."/>
            <person name="Ye F."/>
            <person name="Su P."/>
            <person name="Kiefer A.F."/>
            <person name="Nichols A."/>
            <person name="Cepeda A.J."/>
            <person name="Yan W."/>
            <person name="Fan B."/>
            <person name="Jiang Y."/>
            <person name="Adhikari A."/>
            <person name="Zheng C.-J."/>
            <person name="Schuster L."/>
            <person name="Cowan T.M."/>
            <person name="Smanski M.J."/>
            <person name="Chevrette M.G."/>
            <person name="De Carvalho L.P.S."/>
            <person name="Shen B."/>
        </authorList>
    </citation>
    <scope>NUCLEOTIDE SEQUENCE [LARGE SCALE GENOMIC DNA]</scope>
    <source>
        <strain evidence="2 3">NPDC053399</strain>
    </source>
</reference>
<feature type="compositionally biased region" description="Low complexity" evidence="1">
    <location>
        <begin position="144"/>
        <end position="169"/>
    </location>
</feature>
<proteinExistence type="predicted"/>